<dbReference type="PANTHER" id="PTHR46345">
    <property type="entry name" value="INVERTED FORMIN-2"/>
    <property type="match status" value="1"/>
</dbReference>
<evidence type="ECO:0000313" key="2">
    <source>
        <dbReference type="Proteomes" id="UP000887578"/>
    </source>
</evidence>
<organism evidence="2 3">
    <name type="scientific">Panagrolaimus davidi</name>
    <dbReference type="NCBI Taxonomy" id="227884"/>
    <lineage>
        <taxon>Eukaryota</taxon>
        <taxon>Metazoa</taxon>
        <taxon>Ecdysozoa</taxon>
        <taxon>Nematoda</taxon>
        <taxon>Chromadorea</taxon>
        <taxon>Rhabditida</taxon>
        <taxon>Tylenchina</taxon>
        <taxon>Panagrolaimomorpha</taxon>
        <taxon>Panagrolaimoidea</taxon>
        <taxon>Panagrolaimidae</taxon>
        <taxon>Panagrolaimus</taxon>
    </lineage>
</organism>
<accession>A0A914PKZ5</accession>
<dbReference type="SUPFAM" id="SSF101447">
    <property type="entry name" value="Formin homology 2 domain (FH2 domain)"/>
    <property type="match status" value="1"/>
</dbReference>
<sequence>MTEAERFLAYCAKVPSLKTRLRSVLLKITFDDRVAVFKDTFSTLTIGIATFYSESLKLFLNLVLFVGNYLNRANQNAPTTYAFKLSLLKSLDKVKGNEQNYSLLHALQELMNDEFQQHSLLAELNIISAAAKIDIAAIKNEFNSIKGETTSVSNWILQ</sequence>
<dbReference type="PANTHER" id="PTHR46345:SF8">
    <property type="entry name" value="FORMIN 3, ISOFORM B"/>
    <property type="match status" value="1"/>
</dbReference>
<dbReference type="InterPro" id="IPR042201">
    <property type="entry name" value="FH2_Formin_sf"/>
</dbReference>
<protein>
    <submittedName>
        <fullName evidence="3">FH2 domain-containing protein</fullName>
    </submittedName>
</protein>
<evidence type="ECO:0000259" key="1">
    <source>
        <dbReference type="PROSITE" id="PS51444"/>
    </source>
</evidence>
<dbReference type="PROSITE" id="PS51444">
    <property type="entry name" value="FH2"/>
    <property type="match status" value="1"/>
</dbReference>
<dbReference type="Proteomes" id="UP000887578">
    <property type="component" value="Unplaced"/>
</dbReference>
<name>A0A914PKZ5_9BILA</name>
<dbReference type="AlphaFoldDB" id="A0A914PKZ5"/>
<keyword evidence="2" id="KW-1185">Reference proteome</keyword>
<proteinExistence type="predicted"/>
<evidence type="ECO:0000313" key="3">
    <source>
        <dbReference type="WBParaSite" id="PDA_v2.g1545.t1"/>
    </source>
</evidence>
<dbReference type="WBParaSite" id="PDA_v2.g1545.t1">
    <property type="protein sequence ID" value="PDA_v2.g1545.t1"/>
    <property type="gene ID" value="PDA_v2.g1545"/>
</dbReference>
<dbReference type="Pfam" id="PF02181">
    <property type="entry name" value="FH2"/>
    <property type="match status" value="1"/>
</dbReference>
<reference evidence="3" key="1">
    <citation type="submission" date="2022-11" db="UniProtKB">
        <authorList>
            <consortium name="WormBaseParasite"/>
        </authorList>
    </citation>
    <scope>IDENTIFICATION</scope>
</reference>
<dbReference type="Gene3D" id="1.20.58.2220">
    <property type="entry name" value="Formin, FH2 domain"/>
    <property type="match status" value="1"/>
</dbReference>
<dbReference type="InterPro" id="IPR015425">
    <property type="entry name" value="FH2_Formin"/>
</dbReference>
<feature type="domain" description="FH2" evidence="1">
    <location>
        <begin position="1"/>
        <end position="158"/>
    </location>
</feature>